<dbReference type="Pfam" id="PF00170">
    <property type="entry name" value="bZIP_1"/>
    <property type="match status" value="1"/>
</dbReference>
<keyword evidence="12" id="KW-1185">Reference proteome</keyword>
<dbReference type="GO" id="GO:0003700">
    <property type="term" value="F:DNA-binding transcription factor activity"/>
    <property type="evidence" value="ECO:0007669"/>
    <property type="project" value="InterPro"/>
</dbReference>
<comment type="caution">
    <text evidence="11">The sequence shown here is derived from an EMBL/GenBank/DDBJ whole genome shotgun (WGS) entry which is preliminary data.</text>
</comment>
<evidence type="ECO:0000256" key="2">
    <source>
        <dbReference type="ARBA" id="ARBA00007163"/>
    </source>
</evidence>
<evidence type="ECO:0000313" key="12">
    <source>
        <dbReference type="Proteomes" id="UP001085076"/>
    </source>
</evidence>
<dbReference type="InterPro" id="IPR025422">
    <property type="entry name" value="TGA_domain"/>
</dbReference>
<dbReference type="PANTHER" id="PTHR45693">
    <property type="entry name" value="TRANSCRIPTION FACTOR TGA9"/>
    <property type="match status" value="1"/>
</dbReference>
<dbReference type="SMART" id="SM00338">
    <property type="entry name" value="BRLZ"/>
    <property type="match status" value="1"/>
</dbReference>
<protein>
    <submittedName>
        <fullName evidence="11">Uncharacterized protein</fullName>
    </submittedName>
</protein>
<evidence type="ECO:0000259" key="9">
    <source>
        <dbReference type="PROSITE" id="PS50217"/>
    </source>
</evidence>
<name>A0A9D5H341_9LILI</name>
<feature type="compositionally biased region" description="Basic and acidic residues" evidence="8">
    <location>
        <begin position="149"/>
        <end position="158"/>
    </location>
</feature>
<dbReference type="PROSITE" id="PS50217">
    <property type="entry name" value="BZIP"/>
    <property type="match status" value="1"/>
</dbReference>
<dbReference type="CDD" id="cd14708">
    <property type="entry name" value="bZIP_HBP1b-like"/>
    <property type="match status" value="1"/>
</dbReference>
<gene>
    <name evidence="11" type="ORF">J5N97_001692</name>
</gene>
<comment type="similarity">
    <text evidence="2">Belongs to the bZIP family.</text>
</comment>
<feature type="domain" description="BZIP" evidence="9">
    <location>
        <begin position="182"/>
        <end position="226"/>
    </location>
</feature>
<keyword evidence="5" id="KW-0804">Transcription</keyword>
<feature type="compositionally biased region" description="Polar residues" evidence="8">
    <location>
        <begin position="114"/>
        <end position="123"/>
    </location>
</feature>
<proteinExistence type="inferred from homology"/>
<feature type="compositionally biased region" description="Polar residues" evidence="8">
    <location>
        <begin position="133"/>
        <end position="147"/>
    </location>
</feature>
<organism evidence="11 12">
    <name type="scientific">Dioscorea zingiberensis</name>
    <dbReference type="NCBI Taxonomy" id="325984"/>
    <lineage>
        <taxon>Eukaryota</taxon>
        <taxon>Viridiplantae</taxon>
        <taxon>Streptophyta</taxon>
        <taxon>Embryophyta</taxon>
        <taxon>Tracheophyta</taxon>
        <taxon>Spermatophyta</taxon>
        <taxon>Magnoliopsida</taxon>
        <taxon>Liliopsida</taxon>
        <taxon>Dioscoreales</taxon>
        <taxon>Dioscoreaceae</taxon>
        <taxon>Dioscorea</taxon>
    </lineage>
</organism>
<dbReference type="GO" id="GO:0005634">
    <property type="term" value="C:nucleus"/>
    <property type="evidence" value="ECO:0007669"/>
    <property type="project" value="UniProtKB-SubCell"/>
</dbReference>
<evidence type="ECO:0000256" key="3">
    <source>
        <dbReference type="ARBA" id="ARBA00023015"/>
    </source>
</evidence>
<sequence length="448" mass="49520">MGSRRGGVRVEDVKEAACGMPSFVNSLPAAHAIDSEENNMHPSRASDFGVLEQTIGFRVEDAAIINRDSVIDPKSSIQSVASDTLQFGAYSKPLASTDITPLVTRVRPLALPQQRGQHSNLASVPSGHFDNWGDSSMADTSPRTDTSTDVDHDDKNQRFDPALPVAVVPSDSSDRSKEKTGDQKTLRRLAQNREAARKSRLRKKAYVQQLESSRLKLTQLEQELQRARQQGIFISSSGDQTHSMSGNGALTFDIEYTRWLEDHNRQINELRSAVNSHASDNDLRAIADVFHLLSGMWKTPAERCFLWLGGFRSSELLKLLSRQLEPLTEQQLVGICNLQQSSQQAEDALSQGMEALQQSLAETLAGSLGPSGSSGNVANYMGQMAMAMGKLGTLENFIRQADNLRQQTLQQMHRILTTRQSARALLAISDYFSRLRALSSLWLARPKE</sequence>
<keyword evidence="4" id="KW-0238">DNA-binding</keyword>
<dbReference type="PROSITE" id="PS00036">
    <property type="entry name" value="BZIP_BASIC"/>
    <property type="match status" value="1"/>
</dbReference>
<accession>A0A9D5H341</accession>
<evidence type="ECO:0000256" key="7">
    <source>
        <dbReference type="SAM" id="Coils"/>
    </source>
</evidence>
<dbReference type="GO" id="GO:0006351">
    <property type="term" value="P:DNA-templated transcription"/>
    <property type="evidence" value="ECO:0007669"/>
    <property type="project" value="InterPro"/>
</dbReference>
<dbReference type="AlphaFoldDB" id="A0A9D5H341"/>
<feature type="domain" description="DOG1" evidence="10">
    <location>
        <begin position="199"/>
        <end position="445"/>
    </location>
</feature>
<keyword evidence="7" id="KW-0175">Coiled coil</keyword>
<evidence type="ECO:0000259" key="10">
    <source>
        <dbReference type="PROSITE" id="PS51806"/>
    </source>
</evidence>
<dbReference type="GO" id="GO:0043565">
    <property type="term" value="F:sequence-specific DNA binding"/>
    <property type="evidence" value="ECO:0007669"/>
    <property type="project" value="InterPro"/>
</dbReference>
<evidence type="ECO:0000256" key="4">
    <source>
        <dbReference type="ARBA" id="ARBA00023125"/>
    </source>
</evidence>
<evidence type="ECO:0000256" key="8">
    <source>
        <dbReference type="SAM" id="MobiDB-lite"/>
    </source>
</evidence>
<evidence type="ECO:0000256" key="1">
    <source>
        <dbReference type="ARBA" id="ARBA00004123"/>
    </source>
</evidence>
<dbReference type="Proteomes" id="UP001085076">
    <property type="component" value="Unassembled WGS sequence"/>
</dbReference>
<dbReference type="OrthoDB" id="2015618at2759"/>
<dbReference type="FunFam" id="1.20.5.170:FF:000019">
    <property type="entry name" value="BZIP family transcription factor"/>
    <property type="match status" value="1"/>
</dbReference>
<dbReference type="Gene3D" id="1.20.5.170">
    <property type="match status" value="1"/>
</dbReference>
<dbReference type="Pfam" id="PF14144">
    <property type="entry name" value="DOG1"/>
    <property type="match status" value="1"/>
</dbReference>
<keyword evidence="6" id="KW-0539">Nucleus</keyword>
<keyword evidence="3" id="KW-0805">Transcription regulation</keyword>
<feature type="region of interest" description="Disordered" evidence="8">
    <location>
        <begin position="113"/>
        <end position="187"/>
    </location>
</feature>
<dbReference type="SUPFAM" id="SSF57959">
    <property type="entry name" value="Leucine zipper domain"/>
    <property type="match status" value="1"/>
</dbReference>
<evidence type="ECO:0000313" key="11">
    <source>
        <dbReference type="EMBL" id="KAJ0961519.1"/>
    </source>
</evidence>
<dbReference type="PANTHER" id="PTHR45693:SF46">
    <property type="entry name" value="TRANSCRIPTION FACTOR TGA2-RELATED"/>
    <property type="match status" value="1"/>
</dbReference>
<evidence type="ECO:0000256" key="6">
    <source>
        <dbReference type="ARBA" id="ARBA00023242"/>
    </source>
</evidence>
<evidence type="ECO:0000256" key="5">
    <source>
        <dbReference type="ARBA" id="ARBA00023163"/>
    </source>
</evidence>
<reference evidence="11 12" key="1">
    <citation type="journal article" date="2022" name="Hortic Res">
        <title>The genome of Dioscorea zingiberensis sheds light on the biosynthesis, origin and evolution of the medicinally important diosgenin saponins.</title>
        <authorList>
            <person name="Li Y."/>
            <person name="Tan C."/>
            <person name="Li Z."/>
            <person name="Guo J."/>
            <person name="Li S."/>
            <person name="Chen X."/>
            <person name="Wang C."/>
            <person name="Dai X."/>
            <person name="Yang H."/>
            <person name="Song W."/>
            <person name="Hou L."/>
            <person name="Xu J."/>
            <person name="Tong Z."/>
            <person name="Xu A."/>
            <person name="Yuan X."/>
            <person name="Wang W."/>
            <person name="Yang Q."/>
            <person name="Chen L."/>
            <person name="Sun Z."/>
            <person name="Wang K."/>
            <person name="Pan B."/>
            <person name="Chen J."/>
            <person name="Bao Y."/>
            <person name="Liu F."/>
            <person name="Qi X."/>
            <person name="Gang D.R."/>
            <person name="Wen J."/>
            <person name="Li J."/>
        </authorList>
    </citation>
    <scope>NUCLEOTIDE SEQUENCE [LARGE SCALE GENOMIC DNA]</scope>
    <source>
        <strain evidence="11">Dzin_1.0</strain>
    </source>
</reference>
<comment type="subcellular location">
    <subcellularLocation>
        <location evidence="1">Nucleus</location>
    </subcellularLocation>
</comment>
<feature type="compositionally biased region" description="Basic and acidic residues" evidence="8">
    <location>
        <begin position="172"/>
        <end position="185"/>
    </location>
</feature>
<dbReference type="EMBL" id="JAGGNH010000017">
    <property type="protein sequence ID" value="KAJ0961519.1"/>
    <property type="molecule type" value="Genomic_DNA"/>
</dbReference>
<dbReference type="PROSITE" id="PS51806">
    <property type="entry name" value="DOG1"/>
    <property type="match status" value="1"/>
</dbReference>
<dbReference type="InterPro" id="IPR046347">
    <property type="entry name" value="bZIP_sf"/>
</dbReference>
<feature type="coiled-coil region" evidence="7">
    <location>
        <begin position="203"/>
        <end position="230"/>
    </location>
</feature>
<dbReference type="InterPro" id="IPR004827">
    <property type="entry name" value="bZIP"/>
</dbReference>